<dbReference type="KEGG" id="bany:112047307"/>
<evidence type="ECO:0000256" key="1">
    <source>
        <dbReference type="PROSITE-ProRule" id="PRU00371"/>
    </source>
</evidence>
<gene>
    <name evidence="6" type="primary">LOC112047307</name>
    <name evidence="7" type="synonym">LOC128199407</name>
    <name evidence="8" type="synonym">LOC128199508</name>
    <name evidence="9" type="synonym">LOC128199544</name>
    <name evidence="10" type="synonym">LOC128199565</name>
    <name evidence="11" type="synonym">LOC128199589</name>
    <name evidence="12" type="synonym">LOC128199917</name>
</gene>
<keyword evidence="1" id="KW-0539">Nucleus</keyword>
<dbReference type="AlphaFoldDB" id="A0A6J1N569"/>
<dbReference type="GeneID" id="112047307"/>
<feature type="region of interest" description="Disordered" evidence="2">
    <location>
        <begin position="118"/>
        <end position="138"/>
    </location>
</feature>
<dbReference type="PROSITE" id="PS51029">
    <property type="entry name" value="MADF"/>
    <property type="match status" value="1"/>
</dbReference>
<dbReference type="GO" id="GO:0005634">
    <property type="term" value="C:nucleus"/>
    <property type="evidence" value="ECO:0007669"/>
    <property type="project" value="UniProtKB-SubCell"/>
</dbReference>
<keyword evidence="5" id="KW-1185">Reference proteome</keyword>
<dbReference type="OrthoDB" id="6159213at2759"/>
<protein>
    <submittedName>
        <fullName evidence="6">Uncharacterized protein LOC112047307</fullName>
    </submittedName>
    <submittedName>
        <fullName evidence="7">Uncharacterized protein LOC128199407</fullName>
    </submittedName>
    <submittedName>
        <fullName evidence="8">Uncharacterized protein LOC128199508</fullName>
    </submittedName>
    <submittedName>
        <fullName evidence="9">Uncharacterized protein LOC128199544</fullName>
    </submittedName>
    <submittedName>
        <fullName evidence="10">Uncharacterized protein LOC128199565</fullName>
    </submittedName>
    <submittedName>
        <fullName evidence="11">Uncharacterized protein LOC128199589</fullName>
    </submittedName>
    <submittedName>
        <fullName evidence="12">Uncharacterized protein LOC128199917</fullName>
    </submittedName>
</protein>
<dbReference type="RefSeq" id="XP_052747436.1">
    <property type="nucleotide sequence ID" value="XM_052891476.1"/>
</dbReference>
<evidence type="ECO:0000313" key="8">
    <source>
        <dbReference type="RefSeq" id="XP_052745413.1"/>
    </source>
</evidence>
<dbReference type="PROSITE" id="PS51031">
    <property type="entry name" value="BESS"/>
    <property type="match status" value="1"/>
</dbReference>
<dbReference type="PANTHER" id="PTHR12243:SF67">
    <property type="entry name" value="COREPRESSOR OF PANGOLIN, ISOFORM A-RELATED"/>
    <property type="match status" value="1"/>
</dbReference>
<evidence type="ECO:0000313" key="7">
    <source>
        <dbReference type="RefSeq" id="XP_052744690.1"/>
    </source>
</evidence>
<dbReference type="RefSeq" id="XP_052745413.1">
    <property type="nucleotide sequence ID" value="XM_052889453.1"/>
</dbReference>
<dbReference type="InterPro" id="IPR004210">
    <property type="entry name" value="BESS_motif"/>
</dbReference>
<organism evidence="5 6">
    <name type="scientific">Bicyclus anynana</name>
    <name type="common">Squinting bush brown butterfly</name>
    <dbReference type="NCBI Taxonomy" id="110368"/>
    <lineage>
        <taxon>Eukaryota</taxon>
        <taxon>Metazoa</taxon>
        <taxon>Ecdysozoa</taxon>
        <taxon>Arthropoda</taxon>
        <taxon>Hexapoda</taxon>
        <taxon>Insecta</taxon>
        <taxon>Pterygota</taxon>
        <taxon>Neoptera</taxon>
        <taxon>Endopterygota</taxon>
        <taxon>Lepidoptera</taxon>
        <taxon>Glossata</taxon>
        <taxon>Ditrysia</taxon>
        <taxon>Papilionoidea</taxon>
        <taxon>Nymphalidae</taxon>
        <taxon>Satyrinae</taxon>
        <taxon>Satyrini</taxon>
        <taxon>Mycalesina</taxon>
        <taxon>Bicyclus</taxon>
    </lineage>
</organism>
<proteinExistence type="predicted"/>
<dbReference type="InterPro" id="IPR039353">
    <property type="entry name" value="TF_Adf1"/>
</dbReference>
<dbReference type="RefSeq" id="XP_052745513.1">
    <property type="nucleotide sequence ID" value="XM_052889553.1"/>
</dbReference>
<feature type="region of interest" description="Disordered" evidence="2">
    <location>
        <begin position="284"/>
        <end position="306"/>
    </location>
</feature>
<dbReference type="Proteomes" id="UP001652582">
    <property type="component" value="Chromosome 26"/>
</dbReference>
<comment type="subcellular location">
    <subcellularLocation>
        <location evidence="1">Nucleus</location>
    </subcellularLocation>
</comment>
<feature type="domain" description="BESS" evidence="4">
    <location>
        <begin position="217"/>
        <end position="256"/>
    </location>
</feature>
<evidence type="ECO:0000313" key="6">
    <source>
        <dbReference type="RefSeq" id="XP_023940163.1"/>
    </source>
</evidence>
<dbReference type="Pfam" id="PF02944">
    <property type="entry name" value="BESS"/>
    <property type="match status" value="1"/>
</dbReference>
<feature type="domain" description="MADF" evidence="3">
    <location>
        <begin position="10"/>
        <end position="113"/>
    </location>
</feature>
<dbReference type="RefSeq" id="XP_023940163.1">
    <property type="nucleotide sequence ID" value="XM_024084395.1"/>
</dbReference>
<name>A0A6J1N569_BICAN</name>
<sequence>MTTKNINVENLISLVQNRPVLWDKTLEIYKDKNLRTAGWREICINLNEDFEEMEEKNRQDYAKSIVKKWTNIRDSWMRSINEKKKSKKSGSSATCPRAYVYHRQMLFLKKIVSPADTHDSATIVTPNPADDSTAATVTSDVTHDSAMAQDNLFGEDVANNQDATDESQQEIDNENLVGGSKRKKSKPSRQNLNVFDKKMSEFIDYQMECNKKEEMKEDRNLFFFKSLLPSLATLNDNQTLEFQSGVLNLLQNIKNRNEWSPAHSSTYNYQPNVAQSQGYFTSQYQASPESQSIQSNASDLPDFHNM</sequence>
<dbReference type="InterPro" id="IPR006578">
    <property type="entry name" value="MADF-dom"/>
</dbReference>
<dbReference type="PANTHER" id="PTHR12243">
    <property type="entry name" value="MADF DOMAIN TRANSCRIPTION FACTOR"/>
    <property type="match status" value="1"/>
</dbReference>
<dbReference type="Pfam" id="PF10545">
    <property type="entry name" value="MADF_DNA_bdg"/>
    <property type="match status" value="1"/>
</dbReference>
<dbReference type="RefSeq" id="XP_052744690.1">
    <property type="nucleotide sequence ID" value="XM_052888730.1"/>
</dbReference>
<dbReference type="Proteomes" id="UP001652582">
    <property type="component" value="Chromosome 23"/>
</dbReference>
<evidence type="ECO:0000313" key="10">
    <source>
        <dbReference type="RefSeq" id="XP_052745615.1"/>
    </source>
</evidence>
<dbReference type="Proteomes" id="UP001652582">
    <property type="component" value="Chromosome 4"/>
</dbReference>
<dbReference type="RefSeq" id="XP_052745615.1">
    <property type="nucleotide sequence ID" value="XM_052889655.1"/>
</dbReference>
<evidence type="ECO:0000313" key="9">
    <source>
        <dbReference type="RefSeq" id="XP_052745513.1"/>
    </source>
</evidence>
<dbReference type="GO" id="GO:0003677">
    <property type="term" value="F:DNA binding"/>
    <property type="evidence" value="ECO:0007669"/>
    <property type="project" value="InterPro"/>
</dbReference>
<dbReference type="SMART" id="SM00595">
    <property type="entry name" value="MADF"/>
    <property type="match status" value="1"/>
</dbReference>
<dbReference type="RefSeq" id="XP_052745692.1">
    <property type="nucleotide sequence ID" value="XM_052889732.1"/>
</dbReference>
<evidence type="ECO:0000259" key="3">
    <source>
        <dbReference type="PROSITE" id="PS51029"/>
    </source>
</evidence>
<reference evidence="6" key="1">
    <citation type="submission" date="2025-04" db="UniProtKB">
        <authorList>
            <consortium name="RefSeq"/>
        </authorList>
    </citation>
    <scope>IDENTIFICATION</scope>
</reference>
<evidence type="ECO:0000313" key="11">
    <source>
        <dbReference type="RefSeq" id="XP_052745692.1"/>
    </source>
</evidence>
<evidence type="ECO:0000313" key="5">
    <source>
        <dbReference type="Proteomes" id="UP001652582"/>
    </source>
</evidence>
<feature type="compositionally biased region" description="Polar residues" evidence="2">
    <location>
        <begin position="284"/>
        <end position="298"/>
    </location>
</feature>
<accession>A0A6J1N569</accession>
<dbReference type="Proteomes" id="UP001652582">
    <property type="component" value="Chromosome 8"/>
</dbReference>
<evidence type="ECO:0000256" key="2">
    <source>
        <dbReference type="SAM" id="MobiDB-lite"/>
    </source>
</evidence>
<evidence type="ECO:0000259" key="4">
    <source>
        <dbReference type="PROSITE" id="PS51031"/>
    </source>
</evidence>
<evidence type="ECO:0000313" key="12">
    <source>
        <dbReference type="RefSeq" id="XP_052747436.1"/>
    </source>
</evidence>